<name>A0A1H2QNK0_9FIRM</name>
<organism evidence="2 3">
    <name type="scientific">Kandleria vitulina</name>
    <dbReference type="NCBI Taxonomy" id="1630"/>
    <lineage>
        <taxon>Bacteria</taxon>
        <taxon>Bacillati</taxon>
        <taxon>Bacillota</taxon>
        <taxon>Erysipelotrichia</taxon>
        <taxon>Erysipelotrichales</taxon>
        <taxon>Coprobacillaceae</taxon>
        <taxon>Kandleria</taxon>
    </lineage>
</organism>
<evidence type="ECO:0000259" key="1">
    <source>
        <dbReference type="Pfam" id="PF13349"/>
    </source>
</evidence>
<protein>
    <submittedName>
        <fullName evidence="2">Putative adhesin</fullName>
    </submittedName>
</protein>
<dbReference type="RefSeq" id="WP_074685617.1">
    <property type="nucleotide sequence ID" value="NZ_FNNF01000003.1"/>
</dbReference>
<dbReference type="EMBL" id="FNNF01000003">
    <property type="protein sequence ID" value="SDW08746.1"/>
    <property type="molecule type" value="Genomic_DNA"/>
</dbReference>
<dbReference type="Proteomes" id="UP000182429">
    <property type="component" value="Unassembled WGS sequence"/>
</dbReference>
<dbReference type="Pfam" id="PF13349">
    <property type="entry name" value="DUF4097"/>
    <property type="match status" value="1"/>
</dbReference>
<dbReference type="eggNOG" id="COG3595">
    <property type="taxonomic scope" value="Bacteria"/>
</dbReference>
<evidence type="ECO:0000313" key="2">
    <source>
        <dbReference type="EMBL" id="SDW08746.1"/>
    </source>
</evidence>
<reference evidence="2 3" key="1">
    <citation type="submission" date="2016-10" db="EMBL/GenBank/DDBJ databases">
        <authorList>
            <person name="de Groot N.N."/>
        </authorList>
    </citation>
    <scope>NUCLEOTIDE SEQUENCE [LARGE SCALE GENOMIC DNA]</scope>
    <source>
        <strain evidence="2 3">S3b</strain>
    </source>
</reference>
<sequence length="254" mass="28164">MRKVYLVIIWTITLACIVFGSMRFTGHFAPFDGHTKKGSQSLEGTLNSIELNGDAFDVTVQKGNENKVSYRSKYKPEISLVNGRLTIKEHTSKRRFFFARALAVTITVKDDLDTITLNSKQGDVDIKSIKAKNMMIETKAGDIDIADCEGENLFVDTKAGDIDITRGNIQNIKVESSAGDIDCDRTLFTTLKCNLLAGDCDIKGQEDLSDYSYNLEVKFGDLDVNGTSYSKRYVKEGSAKRIDIEVKAGDIDIS</sequence>
<dbReference type="STRING" id="1630.SAMN05216514_1175"/>
<feature type="domain" description="DUF4097" evidence="1">
    <location>
        <begin position="47"/>
        <end position="224"/>
    </location>
</feature>
<evidence type="ECO:0000313" key="3">
    <source>
        <dbReference type="Proteomes" id="UP000182429"/>
    </source>
</evidence>
<accession>A0A1H2QNK0</accession>
<dbReference type="InterPro" id="IPR025164">
    <property type="entry name" value="Toastrack_DUF4097"/>
</dbReference>
<proteinExistence type="predicted"/>
<gene>
    <name evidence="2" type="ORF">SAMN04487759_10393</name>
</gene>
<dbReference type="PROSITE" id="PS51257">
    <property type="entry name" value="PROKAR_LIPOPROTEIN"/>
    <property type="match status" value="1"/>
</dbReference>
<dbReference type="OrthoDB" id="2654876at2"/>
<dbReference type="AlphaFoldDB" id="A0A1H2QNK0"/>